<evidence type="ECO:0000313" key="2">
    <source>
        <dbReference type="EMBL" id="PRY59369.1"/>
    </source>
</evidence>
<evidence type="ECO:0000313" key="3">
    <source>
        <dbReference type="Proteomes" id="UP000237822"/>
    </source>
</evidence>
<proteinExistence type="predicted"/>
<dbReference type="RefSeq" id="WP_106297412.1">
    <property type="nucleotide sequence ID" value="NZ_PVTI01000010.1"/>
</dbReference>
<evidence type="ECO:0000256" key="1">
    <source>
        <dbReference type="SAM" id="MobiDB-lite"/>
    </source>
</evidence>
<gene>
    <name evidence="2" type="ORF">BCF74_110106</name>
</gene>
<comment type="caution">
    <text evidence="2">The sequence shown here is derived from an EMBL/GenBank/DDBJ whole genome shotgun (WGS) entry which is preliminary data.</text>
</comment>
<keyword evidence="3" id="KW-1185">Reference proteome</keyword>
<protein>
    <submittedName>
        <fullName evidence="2">Uncharacterized protein</fullName>
    </submittedName>
</protein>
<accession>A0A2T0UN60</accession>
<sequence length="318" mass="32361">MPLTATPPAAGFSAGRVRASADAVVTGASNAAQVLTPRAVRDLERAGVDTSAWHRLTGVRVIGGGMRVALPWPDVDGRPGIGRAVPGDVLAEAIATARGERATHTGNQWGGPATRTGNQSGGPANGIGNQSGSRANGIGNQSGVGATVLFRSRRSTDDHVEVWPELRAADGTRLPGHGWVVPTGDGLVTVGVGALDPATTATPDRCAAVLMRWIAALPASWELSGATMVGAPQPAAPQLPFDVPAPVARTLAALADAPWVCGVATRRVLPSGGVLRVLLDRVATTADAAVETCVTTPTMGHVTRAATHPGTERGVDQR</sequence>
<name>A0A2T0UN60_9MICO</name>
<dbReference type="OrthoDB" id="9795712at2"/>
<organism evidence="2 3">
    <name type="scientific">Knoellia remsis</name>
    <dbReference type="NCBI Taxonomy" id="407159"/>
    <lineage>
        <taxon>Bacteria</taxon>
        <taxon>Bacillati</taxon>
        <taxon>Actinomycetota</taxon>
        <taxon>Actinomycetes</taxon>
        <taxon>Micrococcales</taxon>
        <taxon>Intrasporangiaceae</taxon>
        <taxon>Knoellia</taxon>
    </lineage>
</organism>
<dbReference type="AlphaFoldDB" id="A0A2T0UN60"/>
<dbReference type="EMBL" id="PVTI01000010">
    <property type="protein sequence ID" value="PRY59369.1"/>
    <property type="molecule type" value="Genomic_DNA"/>
</dbReference>
<feature type="region of interest" description="Disordered" evidence="1">
    <location>
        <begin position="100"/>
        <end position="139"/>
    </location>
</feature>
<feature type="compositionally biased region" description="Polar residues" evidence="1">
    <location>
        <begin position="126"/>
        <end position="139"/>
    </location>
</feature>
<dbReference type="Proteomes" id="UP000237822">
    <property type="component" value="Unassembled WGS sequence"/>
</dbReference>
<reference evidence="2 3" key="1">
    <citation type="submission" date="2018-03" db="EMBL/GenBank/DDBJ databases">
        <title>Genomic Encyclopedia of Archaeal and Bacterial Type Strains, Phase II (KMG-II): from individual species to whole genera.</title>
        <authorList>
            <person name="Goeker M."/>
        </authorList>
    </citation>
    <scope>NUCLEOTIDE SEQUENCE [LARGE SCALE GENOMIC DNA]</scope>
    <source>
        <strain evidence="2 3">ATCC BAA-1496</strain>
    </source>
</reference>